<keyword evidence="12 13" id="KW-0807">Transducer</keyword>
<keyword evidence="2" id="KW-1003">Cell membrane</keyword>
<keyword evidence="17" id="KW-1185">Reference proteome</keyword>
<evidence type="ECO:0000256" key="2">
    <source>
        <dbReference type="ARBA" id="ARBA00022475"/>
    </source>
</evidence>
<dbReference type="GO" id="GO:0005886">
    <property type="term" value="C:plasma membrane"/>
    <property type="evidence" value="ECO:0007669"/>
    <property type="project" value="UniProtKB-SubCell"/>
</dbReference>
<proteinExistence type="inferred from homology"/>
<feature type="transmembrane region" description="Helical" evidence="14">
    <location>
        <begin position="791"/>
        <end position="808"/>
    </location>
</feature>
<dbReference type="Pfam" id="PF13853">
    <property type="entry name" value="7tm_4"/>
    <property type="match status" value="3"/>
</dbReference>
<evidence type="ECO:0000256" key="14">
    <source>
        <dbReference type="SAM" id="Phobius"/>
    </source>
</evidence>
<gene>
    <name evidence="16" type="ORF">CCH79_00002338</name>
</gene>
<feature type="transmembrane region" description="Helical" evidence="14">
    <location>
        <begin position="936"/>
        <end position="953"/>
    </location>
</feature>
<dbReference type="GO" id="GO:0004930">
    <property type="term" value="F:G protein-coupled receptor activity"/>
    <property type="evidence" value="ECO:0007669"/>
    <property type="project" value="UniProtKB-KW"/>
</dbReference>
<dbReference type="Proteomes" id="UP000250572">
    <property type="component" value="Unassembled WGS sequence"/>
</dbReference>
<evidence type="ECO:0000256" key="11">
    <source>
        <dbReference type="ARBA" id="ARBA00023180"/>
    </source>
</evidence>
<dbReference type="InterPro" id="IPR017452">
    <property type="entry name" value="GPCR_Rhodpsn_7TM"/>
</dbReference>
<feature type="transmembrane region" description="Helical" evidence="14">
    <location>
        <begin position="244"/>
        <end position="270"/>
    </location>
</feature>
<dbReference type="GO" id="GO:0004984">
    <property type="term" value="F:olfactory receptor activity"/>
    <property type="evidence" value="ECO:0007669"/>
    <property type="project" value="InterPro"/>
</dbReference>
<dbReference type="EMBL" id="NHOQ01001678">
    <property type="protein sequence ID" value="PWA23091.1"/>
    <property type="molecule type" value="Genomic_DNA"/>
</dbReference>
<feature type="domain" description="G-protein coupled receptors family 1 profile" evidence="15">
    <location>
        <begin position="377"/>
        <end position="628"/>
    </location>
</feature>
<feature type="domain" description="G-protein coupled receptors family 1 profile" evidence="15">
    <location>
        <begin position="729"/>
        <end position="992"/>
    </location>
</feature>
<keyword evidence="3" id="KW-0716">Sensory transduction</keyword>
<feature type="transmembrane region" description="Helical" evidence="14">
    <location>
        <begin position="540"/>
        <end position="562"/>
    </location>
</feature>
<dbReference type="PANTHER" id="PTHR26451">
    <property type="entry name" value="G_PROTEIN_RECEP_F1_2 DOMAIN-CONTAINING PROTEIN"/>
    <property type="match status" value="1"/>
</dbReference>
<evidence type="ECO:0000256" key="10">
    <source>
        <dbReference type="ARBA" id="ARBA00023170"/>
    </source>
</evidence>
<dbReference type="Gene3D" id="1.20.1070.10">
    <property type="entry name" value="Rhodopsin 7-helix transmembrane proteins"/>
    <property type="match status" value="3"/>
</dbReference>
<feature type="transmembrane region" description="Helical" evidence="14">
    <location>
        <begin position="574"/>
        <end position="600"/>
    </location>
</feature>
<feature type="transmembrane region" description="Helical" evidence="14">
    <location>
        <begin position="147"/>
        <end position="169"/>
    </location>
</feature>
<evidence type="ECO:0000256" key="13">
    <source>
        <dbReference type="RuleBase" id="RU000688"/>
    </source>
</evidence>
<feature type="transmembrane region" description="Helical" evidence="14">
    <location>
        <begin position="888"/>
        <end position="915"/>
    </location>
</feature>
<keyword evidence="10 13" id="KW-0675">Receptor</keyword>
<evidence type="ECO:0000256" key="4">
    <source>
        <dbReference type="ARBA" id="ARBA00022692"/>
    </source>
</evidence>
<dbReference type="SMART" id="SM01381">
    <property type="entry name" value="7TM_GPCR_Srsx"/>
    <property type="match status" value="1"/>
</dbReference>
<dbReference type="InterPro" id="IPR000276">
    <property type="entry name" value="GPCR_Rhodpsn"/>
</dbReference>
<keyword evidence="6 14" id="KW-1133">Transmembrane helix</keyword>
<keyword evidence="9" id="KW-1015">Disulfide bond</keyword>
<keyword evidence="4 13" id="KW-0812">Transmembrane</keyword>
<evidence type="ECO:0000256" key="3">
    <source>
        <dbReference type="ARBA" id="ARBA00022606"/>
    </source>
</evidence>
<dbReference type="PRINTS" id="PR00245">
    <property type="entry name" value="OLFACTORYR"/>
</dbReference>
<dbReference type="SUPFAM" id="SSF81321">
    <property type="entry name" value="Family A G protein-coupled receptor-like"/>
    <property type="match status" value="3"/>
</dbReference>
<dbReference type="STRING" id="33528.ENSGAFP00000031067"/>
<keyword evidence="8 14" id="KW-0472">Membrane</keyword>
<dbReference type="PROSITE" id="PS50262">
    <property type="entry name" value="G_PROTEIN_RECEP_F1_2"/>
    <property type="match status" value="3"/>
</dbReference>
<organism evidence="16 17">
    <name type="scientific">Gambusia affinis</name>
    <name type="common">Western mosquitofish</name>
    <name type="synonym">Heterandria affinis</name>
    <dbReference type="NCBI Taxonomy" id="33528"/>
    <lineage>
        <taxon>Eukaryota</taxon>
        <taxon>Metazoa</taxon>
        <taxon>Chordata</taxon>
        <taxon>Craniata</taxon>
        <taxon>Vertebrata</taxon>
        <taxon>Euteleostomi</taxon>
        <taxon>Actinopterygii</taxon>
        <taxon>Neopterygii</taxon>
        <taxon>Teleostei</taxon>
        <taxon>Neoteleostei</taxon>
        <taxon>Acanthomorphata</taxon>
        <taxon>Ovalentaria</taxon>
        <taxon>Atherinomorphae</taxon>
        <taxon>Cyprinodontiformes</taxon>
        <taxon>Poeciliidae</taxon>
        <taxon>Poeciliinae</taxon>
        <taxon>Gambusia</taxon>
    </lineage>
</organism>
<evidence type="ECO:0000313" key="17">
    <source>
        <dbReference type="Proteomes" id="UP000250572"/>
    </source>
</evidence>
<dbReference type="PROSITE" id="PS00237">
    <property type="entry name" value="G_PROTEIN_RECEP_F1_1"/>
    <property type="match status" value="1"/>
</dbReference>
<evidence type="ECO:0000256" key="7">
    <source>
        <dbReference type="ARBA" id="ARBA00023040"/>
    </source>
</evidence>
<feature type="transmembrane region" description="Helical" evidence="14">
    <location>
        <begin position="66"/>
        <end position="88"/>
    </location>
</feature>
<dbReference type="AlphaFoldDB" id="A0A315VL59"/>
<dbReference type="InterPro" id="IPR000725">
    <property type="entry name" value="Olfact_rcpt"/>
</dbReference>
<evidence type="ECO:0000256" key="12">
    <source>
        <dbReference type="ARBA" id="ARBA00023224"/>
    </source>
</evidence>
<feature type="non-terminal residue" evidence="16">
    <location>
        <position position="1025"/>
    </location>
</feature>
<evidence type="ECO:0000256" key="6">
    <source>
        <dbReference type="ARBA" id="ARBA00022989"/>
    </source>
</evidence>
<feature type="transmembrane region" description="Helical" evidence="14">
    <location>
        <begin position="748"/>
        <end position="771"/>
    </location>
</feature>
<feature type="transmembrane region" description="Helical" evidence="14">
    <location>
        <begin position="477"/>
        <end position="494"/>
    </location>
</feature>
<dbReference type="GO" id="GO:0005549">
    <property type="term" value="F:odorant binding"/>
    <property type="evidence" value="ECO:0007669"/>
    <property type="project" value="TreeGrafter"/>
</dbReference>
<keyword evidence="5" id="KW-0552">Olfaction</keyword>
<evidence type="ECO:0000256" key="5">
    <source>
        <dbReference type="ARBA" id="ARBA00022725"/>
    </source>
</evidence>
<feature type="transmembrane region" description="Helical" evidence="14">
    <location>
        <begin position="397"/>
        <end position="418"/>
    </location>
</feature>
<evidence type="ECO:0000256" key="1">
    <source>
        <dbReference type="ARBA" id="ARBA00004651"/>
    </source>
</evidence>
<evidence type="ECO:0000313" key="16">
    <source>
        <dbReference type="EMBL" id="PWA23091.1"/>
    </source>
</evidence>
<feature type="transmembrane region" description="Helical" evidence="14">
    <location>
        <begin position="714"/>
        <end position="739"/>
    </location>
</feature>
<keyword evidence="7 13" id="KW-0297">G-protein coupled receptor</keyword>
<feature type="transmembrane region" description="Helical" evidence="14">
    <location>
        <begin position="438"/>
        <end position="456"/>
    </location>
</feature>
<protein>
    <recommendedName>
        <fullName evidence="15">G-protein coupled receptors family 1 profile domain-containing protein</fullName>
    </recommendedName>
</protein>
<comment type="similarity">
    <text evidence="13">Belongs to the G-protein coupled receptor 1 family.</text>
</comment>
<reference evidence="16 17" key="1">
    <citation type="journal article" date="2018" name="G3 (Bethesda)">
        <title>A High-Quality Reference Genome for the Invasive Mosquitofish Gambusia affinis Using a Chicago Library.</title>
        <authorList>
            <person name="Hoffberg S.L."/>
            <person name="Troendle N.J."/>
            <person name="Glenn T.C."/>
            <person name="Mahmud O."/>
            <person name="Louha S."/>
            <person name="Chalopin D."/>
            <person name="Bennetzen J.L."/>
            <person name="Mauricio R."/>
        </authorList>
    </citation>
    <scope>NUCLEOTIDE SEQUENCE [LARGE SCALE GENOMIC DNA]</scope>
    <source>
        <strain evidence="16">NE01/NJP1002.9</strain>
        <tissue evidence="16">Muscle</tissue>
    </source>
</reference>
<dbReference type="PRINTS" id="PR00237">
    <property type="entry name" value="GPCRRHODOPSN"/>
</dbReference>
<feature type="transmembrane region" description="Helical" evidence="14">
    <location>
        <begin position="360"/>
        <end position="385"/>
    </location>
</feature>
<dbReference type="InterPro" id="IPR052921">
    <property type="entry name" value="GPCR1_Superfamily_Member"/>
</dbReference>
<evidence type="ECO:0000256" key="8">
    <source>
        <dbReference type="ARBA" id="ARBA00023136"/>
    </source>
</evidence>
<keyword evidence="11" id="KW-0325">Glycoprotein</keyword>
<sequence length="1025" mass="116066">MSSFRSVSNTSVIIHPPGFYIVGFESFPFISVYFIFLAFVYVFSVMFNCLLIYTIAVNHSLHTPKFLAVTNLAVIDLVFNSCTIPGMIKIFLIKDNFIPFNLCFVQMFVYYAFAALESYALTILAYDRLIAICFPFRQNSINTVRNMCCIISVTWCLALGVAGFSTIIMTRLSFCNSVRVVSYFCDYAPVFRLACNDNSLQWSTASFSSIFVLGVPFVFIFLTYVSILVTVFRMKSVDRRVKTLATCVEHITVVAIFYIPIFVIFAIGFYSRVVEPEKRVLSLSLASCMPPCINPIVYSLKTKEIKIRALAIFRKSKIKEIEIEDPSFSKRCGNRSVSNTSVIIHPPGFYIVGFESFPFISVYFIFLAFVYVFSVMFNCLLIYTIAVNHSLHTPKCLAVTNLAVIDVVLNTCTIPGMIKIFLIKDNFIPFNLCFVQMFVYYAFASLESYALTILAYDRLIAICFPFRQNSINTVRSMSCIISVTWCFILVVITFTTSSMTRLSFCNSVRVFSYFCDYAPVFRLACNDNSLQWAASSSLSVLNLGAPFIFILLSYVSILVTVFKMKSVDRRVKTLATCVEHIIVVAIFYIPLLVIFSIGFFSRVVEPEKRVLSLSLASCMPPCINPIVYSLKTKEIKIRTFALFRKIKYCDDEGAVFSNGIMFLKLKLNTSAAASLTVFSPHSACIMAQVEENYTEVSTFIIVGFPGLQLEYFHMVAWFLFILYVTIVVGNLVLVVMFALEHSLQKPMYIIMVSLALSDIGFTTVALPKLIARYWWNDASIGFYTCHFQRHMIHYFGSLNSLIMLTMSVDRYLAVSFPLRYPILMSAPTMTILTVSSWLVAHVFPGVTSINFTQISFCGSNQIIQAFCDTISLAALVCGDKSYLSRASYATAMFILLVPLVFVILSYFCIIISVFHMTSGQNDLTVICCSPQGRRKTLSTCATQGCIISIYYIPRFFVYTAPYFPNIKMTPDSQIATTFFYSFFPPLINPFVYCLRTKEIKAILSRWVQRFQVFQPKSSKTAIVPK</sequence>
<evidence type="ECO:0000256" key="9">
    <source>
        <dbReference type="ARBA" id="ARBA00023157"/>
    </source>
</evidence>
<evidence type="ECO:0000259" key="15">
    <source>
        <dbReference type="PROSITE" id="PS50262"/>
    </source>
</evidence>
<feature type="transmembrane region" description="Helical" evidence="14">
    <location>
        <begin position="210"/>
        <end position="232"/>
    </location>
</feature>
<comment type="subcellular location">
    <subcellularLocation>
        <location evidence="1">Cell membrane</location>
        <topology evidence="1">Multi-pass membrane protein</topology>
    </subcellularLocation>
</comment>
<feature type="transmembrane region" description="Helical" evidence="14">
    <location>
        <begin position="820"/>
        <end position="840"/>
    </location>
</feature>
<feature type="transmembrane region" description="Helical" evidence="14">
    <location>
        <begin position="973"/>
        <end position="994"/>
    </location>
</feature>
<dbReference type="FunFam" id="1.20.1070.10:FF:000024">
    <property type="entry name" value="Olfactory receptor"/>
    <property type="match status" value="3"/>
</dbReference>
<feature type="domain" description="G-protein coupled receptors family 1 profile" evidence="15">
    <location>
        <begin position="47"/>
        <end position="298"/>
    </location>
</feature>
<comment type="caution">
    <text evidence="16">The sequence shown here is derived from an EMBL/GenBank/DDBJ whole genome shotgun (WGS) entry which is preliminary data.</text>
</comment>
<dbReference type="PANTHER" id="PTHR26451:SF470">
    <property type="entry name" value="OLFACTORY RECEPTOR"/>
    <property type="match status" value="1"/>
</dbReference>
<accession>A0A315VL59</accession>
<name>A0A315VL59_GAMAF</name>
<feature type="transmembrane region" description="Helical" evidence="14">
    <location>
        <begin position="30"/>
        <end position="54"/>
    </location>
</feature>
<feature type="transmembrane region" description="Helical" evidence="14">
    <location>
        <begin position="108"/>
        <end position="126"/>
    </location>
</feature>